<dbReference type="EMBL" id="JZRB01000001">
    <property type="protein sequence ID" value="KJV37354.1"/>
    <property type="molecule type" value="Genomic_DNA"/>
</dbReference>
<comment type="caution">
    <text evidence="1">The sequence shown here is derived from an EMBL/GenBank/DDBJ whole genome shotgun (WGS) entry which is preliminary data.</text>
</comment>
<evidence type="ECO:0000313" key="1">
    <source>
        <dbReference type="EMBL" id="KJV37354.1"/>
    </source>
</evidence>
<organism evidence="1 2">
    <name type="scientific">Luteibacter yeojuensis</name>
    <dbReference type="NCBI Taxonomy" id="345309"/>
    <lineage>
        <taxon>Bacteria</taxon>
        <taxon>Pseudomonadati</taxon>
        <taxon>Pseudomonadota</taxon>
        <taxon>Gammaproteobacteria</taxon>
        <taxon>Lysobacterales</taxon>
        <taxon>Rhodanobacteraceae</taxon>
        <taxon>Luteibacter</taxon>
    </lineage>
</organism>
<dbReference type="AlphaFoldDB" id="A0A0F3L4R9"/>
<sequence length="85" mass="9025">MTRDEIIRMVANKTYASLNLPVIDVDTHFIDLKVPVGTLKTIYAEMCAATGARPLPDGATCDTVGEMVDTIVECLPDGGAFSHAG</sequence>
<protein>
    <submittedName>
        <fullName evidence="1">Uncharacterized protein</fullName>
    </submittedName>
</protein>
<reference evidence="1 2" key="1">
    <citation type="submission" date="2015-03" db="EMBL/GenBank/DDBJ databases">
        <title>Draft genome sequence of Luteibacter yeojuensis strain SU11.</title>
        <authorList>
            <person name="Sulaiman J."/>
            <person name="Priya K."/>
            <person name="Chan K.-G."/>
        </authorList>
    </citation>
    <scope>NUCLEOTIDE SEQUENCE [LARGE SCALE GENOMIC DNA]</scope>
    <source>
        <strain evidence="1 2">SU11</strain>
    </source>
</reference>
<evidence type="ECO:0000313" key="2">
    <source>
        <dbReference type="Proteomes" id="UP000033651"/>
    </source>
</evidence>
<dbReference type="PATRIC" id="fig|345309.4.peg.134"/>
<proteinExistence type="predicted"/>
<gene>
    <name evidence="1" type="ORF">VI08_00655</name>
</gene>
<name>A0A0F3L4R9_9GAMM</name>
<keyword evidence="2" id="KW-1185">Reference proteome</keyword>
<dbReference type="Proteomes" id="UP000033651">
    <property type="component" value="Unassembled WGS sequence"/>
</dbReference>
<dbReference type="RefSeq" id="WP_045827593.1">
    <property type="nucleotide sequence ID" value="NZ_JZRB01000001.1"/>
</dbReference>
<accession>A0A0F3L4R9</accession>